<feature type="transmembrane region" description="Helical" evidence="2">
    <location>
        <begin position="59"/>
        <end position="85"/>
    </location>
</feature>
<evidence type="ECO:0000256" key="1">
    <source>
        <dbReference type="SAM" id="MobiDB-lite"/>
    </source>
</evidence>
<keyword evidence="2" id="KW-0472">Membrane</keyword>
<feature type="compositionally biased region" description="Polar residues" evidence="1">
    <location>
        <begin position="361"/>
        <end position="376"/>
    </location>
</feature>
<feature type="compositionally biased region" description="Polar residues" evidence="1">
    <location>
        <begin position="527"/>
        <end position="550"/>
    </location>
</feature>
<name>A0AA38UM32_9AGAR</name>
<reference evidence="3" key="1">
    <citation type="submission" date="2022-08" db="EMBL/GenBank/DDBJ databases">
        <authorList>
            <consortium name="DOE Joint Genome Institute"/>
            <person name="Min B."/>
            <person name="Riley R."/>
            <person name="Sierra-Patev S."/>
            <person name="Naranjo-Ortiz M."/>
            <person name="Looney B."/>
            <person name="Konkel Z."/>
            <person name="Slot J.C."/>
            <person name="Sakamoto Y."/>
            <person name="Steenwyk J.L."/>
            <person name="Rokas A."/>
            <person name="Carro J."/>
            <person name="Camarero S."/>
            <person name="Ferreira P."/>
            <person name="Molpeceres G."/>
            <person name="Ruiz-Duenas F.J."/>
            <person name="Serrano A."/>
            <person name="Henrissat B."/>
            <person name="Drula E."/>
            <person name="Hughes K.W."/>
            <person name="Mata J.L."/>
            <person name="Ishikawa N.K."/>
            <person name="Vargas-Isla R."/>
            <person name="Ushijima S."/>
            <person name="Smith C.A."/>
            <person name="Ahrendt S."/>
            <person name="Andreopoulos W."/>
            <person name="He G."/>
            <person name="Labutti K."/>
            <person name="Lipzen A."/>
            <person name="Ng V."/>
            <person name="Sandor L."/>
            <person name="Barry K."/>
            <person name="Martinez A.T."/>
            <person name="Xiao Y."/>
            <person name="Gibbons J.G."/>
            <person name="Terashima K."/>
            <person name="Hibbett D.S."/>
            <person name="Grigoriev I.V."/>
        </authorList>
    </citation>
    <scope>NUCLEOTIDE SEQUENCE</scope>
    <source>
        <strain evidence="3">TFB9207</strain>
    </source>
</reference>
<accession>A0AA38UM32</accession>
<keyword evidence="2" id="KW-1133">Transmembrane helix</keyword>
<feature type="compositionally biased region" description="Low complexity" evidence="1">
    <location>
        <begin position="468"/>
        <end position="492"/>
    </location>
</feature>
<protein>
    <recommendedName>
        <fullName evidence="5">Membrane anchor Opy2 N-terminal domain-containing protein</fullName>
    </recommendedName>
</protein>
<keyword evidence="4" id="KW-1185">Reference proteome</keyword>
<organism evidence="3 4">
    <name type="scientific">Lentinula raphanica</name>
    <dbReference type="NCBI Taxonomy" id="153919"/>
    <lineage>
        <taxon>Eukaryota</taxon>
        <taxon>Fungi</taxon>
        <taxon>Dikarya</taxon>
        <taxon>Basidiomycota</taxon>
        <taxon>Agaricomycotina</taxon>
        <taxon>Agaricomycetes</taxon>
        <taxon>Agaricomycetidae</taxon>
        <taxon>Agaricales</taxon>
        <taxon>Marasmiineae</taxon>
        <taxon>Omphalotaceae</taxon>
        <taxon>Lentinula</taxon>
    </lineage>
</organism>
<dbReference type="CDD" id="cd12087">
    <property type="entry name" value="TM_EGFR-like"/>
    <property type="match status" value="1"/>
</dbReference>
<feature type="compositionally biased region" description="Polar residues" evidence="1">
    <location>
        <begin position="123"/>
        <end position="170"/>
    </location>
</feature>
<feature type="compositionally biased region" description="Polar residues" evidence="1">
    <location>
        <begin position="570"/>
        <end position="581"/>
    </location>
</feature>
<sequence>MHINALLGARDDCVQDCDVPSCSCSTDQNCVFINKSCTQCAYYECQDIPQSSSSSGGGISAGAVAGAVIGSLVFLAIAFALFFWYRRSPRFRSTPPTPEVKDVPAAAADVLNRPDPMEKHHSTTSAHPTELNTVRVYSSNSNTTIDLDPESQSSSHHTSGNNTQRTSMRSNPFEDTHSIQTTGTEGTNVIPIALVTPETQHSAAASSEVDHTRSPSPMRPARTPDVELNLDHVNVSHDSLKQKADYSMSTRSGVSGISRNSYMSSASYSSDFLNEAPMIITPKQGAVRQVLGVVKAEMVNAPGHSPTTAEGLKPSVSTSKPAVRSPLAASSFGPSDLHSDAISITTSEEGGNPFSDKHSTRTTMASSPAASQTTFGEPSPTFHTGPDWAPTGHRVPWSKSDDNSRPSSVSTQAGSVIDIANATRVNLGLSQLSSESGVLTPRTRTTMGKLVNPSTAITEHNTFEEQQQRALAHAQAQAQAQGGLQNRRLSASSAMSATADSILESFPFVPPSPISNRPARSPPLSPLAQQSFTVSPPSPMSTQNFSATDSDPTRLDSGSELPTPDRKTLGMSTGSQLSTASTGLGSFPFQIDTGNSRDSVATSSAFSGRQRASLDTLAITSDLSSFPLGFDRDSVTVPLPRRN</sequence>
<feature type="region of interest" description="Disordered" evidence="1">
    <location>
        <begin position="199"/>
        <end position="219"/>
    </location>
</feature>
<feature type="region of interest" description="Disordered" evidence="1">
    <location>
        <begin position="513"/>
        <end position="581"/>
    </location>
</feature>
<feature type="region of interest" description="Disordered" evidence="1">
    <location>
        <begin position="302"/>
        <end position="412"/>
    </location>
</feature>
<feature type="compositionally biased region" description="Polar residues" evidence="1">
    <location>
        <begin position="178"/>
        <end position="187"/>
    </location>
</feature>
<feature type="region of interest" description="Disordered" evidence="1">
    <location>
        <begin position="112"/>
        <end position="187"/>
    </location>
</feature>
<evidence type="ECO:0000256" key="2">
    <source>
        <dbReference type="SAM" id="Phobius"/>
    </source>
</evidence>
<evidence type="ECO:0008006" key="5">
    <source>
        <dbReference type="Google" id="ProtNLM"/>
    </source>
</evidence>
<proteinExistence type="predicted"/>
<keyword evidence="2" id="KW-0812">Transmembrane</keyword>
<evidence type="ECO:0000313" key="4">
    <source>
        <dbReference type="Proteomes" id="UP001163846"/>
    </source>
</evidence>
<dbReference type="Proteomes" id="UP001163846">
    <property type="component" value="Unassembled WGS sequence"/>
</dbReference>
<gene>
    <name evidence="3" type="ORF">F5878DRAFT_553635</name>
</gene>
<feature type="region of interest" description="Disordered" evidence="1">
    <location>
        <begin position="465"/>
        <end position="492"/>
    </location>
</feature>
<evidence type="ECO:0000313" key="3">
    <source>
        <dbReference type="EMBL" id="KAJ3843677.1"/>
    </source>
</evidence>
<dbReference type="AlphaFoldDB" id="A0AA38UM32"/>
<comment type="caution">
    <text evidence="3">The sequence shown here is derived from an EMBL/GenBank/DDBJ whole genome shotgun (WGS) entry which is preliminary data.</text>
</comment>
<dbReference type="EMBL" id="MU805970">
    <property type="protein sequence ID" value="KAJ3843677.1"/>
    <property type="molecule type" value="Genomic_DNA"/>
</dbReference>